<name>A0AAU7GF91_9MICO</name>
<dbReference type="RefSeq" id="WP_348789807.1">
    <property type="nucleotide sequence ID" value="NZ_CP157390.1"/>
</dbReference>
<gene>
    <name evidence="1" type="ORF">AAME72_08510</name>
</gene>
<sequence>MTENDATATDAGLRRYLQTRPFATLRMLYCDSGLDAATVADGVRKLLASDELQDLGSHFVFRPAAG</sequence>
<protein>
    <submittedName>
        <fullName evidence="1">Uncharacterized protein</fullName>
    </submittedName>
</protein>
<reference evidence="1" key="1">
    <citation type="submission" date="2024-05" db="EMBL/GenBank/DDBJ databases">
        <title>The Natural Products Discovery Center: Release of the First 8490 Sequenced Strains for Exploring Actinobacteria Biosynthetic Diversity.</title>
        <authorList>
            <person name="Kalkreuter E."/>
            <person name="Kautsar S.A."/>
            <person name="Yang D."/>
            <person name="Bader C.D."/>
            <person name="Teijaro C.N."/>
            <person name="Fluegel L."/>
            <person name="Davis C.M."/>
            <person name="Simpson J.R."/>
            <person name="Lauterbach L."/>
            <person name="Steele A.D."/>
            <person name="Gui C."/>
            <person name="Meng S."/>
            <person name="Li G."/>
            <person name="Viehrig K."/>
            <person name="Ye F."/>
            <person name="Su P."/>
            <person name="Kiefer A.F."/>
            <person name="Nichols A."/>
            <person name="Cepeda A.J."/>
            <person name="Yan W."/>
            <person name="Fan B."/>
            <person name="Jiang Y."/>
            <person name="Adhikari A."/>
            <person name="Zheng C.-J."/>
            <person name="Schuster L."/>
            <person name="Cowan T.M."/>
            <person name="Smanski M.J."/>
            <person name="Chevrette M.G."/>
            <person name="de Carvalho L.P.S."/>
            <person name="Shen B."/>
        </authorList>
    </citation>
    <scope>NUCLEOTIDE SEQUENCE</scope>
    <source>
        <strain evidence="1">NPDC080035</strain>
    </source>
</reference>
<proteinExistence type="predicted"/>
<dbReference type="AlphaFoldDB" id="A0AAU7GF91"/>
<dbReference type="EMBL" id="CP157390">
    <property type="protein sequence ID" value="XBM49897.1"/>
    <property type="molecule type" value="Genomic_DNA"/>
</dbReference>
<accession>A0AAU7GF91</accession>
<organism evidence="1">
    <name type="scientific">Leifsonia sp. NPDC080035</name>
    <dbReference type="NCBI Taxonomy" id="3143936"/>
    <lineage>
        <taxon>Bacteria</taxon>
        <taxon>Bacillati</taxon>
        <taxon>Actinomycetota</taxon>
        <taxon>Actinomycetes</taxon>
        <taxon>Micrococcales</taxon>
        <taxon>Microbacteriaceae</taxon>
        <taxon>Leifsonia</taxon>
    </lineage>
</organism>
<evidence type="ECO:0000313" key="1">
    <source>
        <dbReference type="EMBL" id="XBM49897.1"/>
    </source>
</evidence>